<sequence length="114" mass="12439">MPVWRRRADASHARGIGKGEARRAFFRNQAEGGLQQRLFQIAVMIAALGAALFLAPAHVKGFYMKHAPIRSPYAASSELGPRTSNRKAAPGGLPPKRGQELNRRPSRPVSEEPA</sequence>
<evidence type="ECO:0000256" key="2">
    <source>
        <dbReference type="SAM" id="Phobius"/>
    </source>
</evidence>
<feature type="region of interest" description="Disordered" evidence="1">
    <location>
        <begin position="74"/>
        <end position="114"/>
    </location>
</feature>
<evidence type="ECO:0008006" key="4">
    <source>
        <dbReference type="Google" id="ProtNLM"/>
    </source>
</evidence>
<reference evidence="3" key="1">
    <citation type="submission" date="2016-10" db="EMBL/GenBank/DDBJ databases">
        <title>Sequence of Gallionella enrichment culture.</title>
        <authorList>
            <person name="Poehlein A."/>
            <person name="Muehling M."/>
            <person name="Daniel R."/>
        </authorList>
    </citation>
    <scope>NUCLEOTIDE SEQUENCE</scope>
</reference>
<name>A0A1J5P4K1_9ZZZZ</name>
<feature type="transmembrane region" description="Helical" evidence="2">
    <location>
        <begin position="38"/>
        <end position="55"/>
    </location>
</feature>
<organism evidence="3">
    <name type="scientific">mine drainage metagenome</name>
    <dbReference type="NCBI Taxonomy" id="410659"/>
    <lineage>
        <taxon>unclassified sequences</taxon>
        <taxon>metagenomes</taxon>
        <taxon>ecological metagenomes</taxon>
    </lineage>
</organism>
<protein>
    <recommendedName>
        <fullName evidence="4">Transmembrane protein</fullName>
    </recommendedName>
</protein>
<dbReference type="EMBL" id="MLJW01006842">
    <property type="protein sequence ID" value="OIQ66094.1"/>
    <property type="molecule type" value="Genomic_DNA"/>
</dbReference>
<dbReference type="AlphaFoldDB" id="A0A1J5P4K1"/>
<gene>
    <name evidence="3" type="ORF">GALL_523430</name>
</gene>
<keyword evidence="2" id="KW-0472">Membrane</keyword>
<evidence type="ECO:0000313" key="3">
    <source>
        <dbReference type="EMBL" id="OIQ66094.1"/>
    </source>
</evidence>
<comment type="caution">
    <text evidence="3">The sequence shown here is derived from an EMBL/GenBank/DDBJ whole genome shotgun (WGS) entry which is preliminary data.</text>
</comment>
<keyword evidence="2" id="KW-0812">Transmembrane</keyword>
<evidence type="ECO:0000256" key="1">
    <source>
        <dbReference type="SAM" id="MobiDB-lite"/>
    </source>
</evidence>
<proteinExistence type="predicted"/>
<keyword evidence="2" id="KW-1133">Transmembrane helix</keyword>
<accession>A0A1J5P4K1</accession>